<keyword evidence="1" id="KW-0560">Oxidoreductase</keyword>
<dbReference type="GO" id="GO:0016491">
    <property type="term" value="F:oxidoreductase activity"/>
    <property type="evidence" value="ECO:0007669"/>
    <property type="project" value="UniProtKB-KW"/>
</dbReference>
<dbReference type="Proteomes" id="UP000516421">
    <property type="component" value="Chromosome"/>
</dbReference>
<reference evidence="3 4" key="1">
    <citation type="submission" date="2020-09" db="EMBL/GenBank/DDBJ databases">
        <title>Investigation of environmental microbe.</title>
        <authorList>
            <person name="Ou Y."/>
            <person name="Kang Q."/>
        </authorList>
    </citation>
    <scope>NUCLEOTIDE SEQUENCE [LARGE SCALE GENOMIC DNA]</scope>
    <source>
        <strain evidence="3 4">KJZ-9</strain>
    </source>
</reference>
<dbReference type="PANTHER" id="PTHR43364">
    <property type="entry name" value="NADH-SPECIFIC METHYLGLYOXAL REDUCTASE-RELATED"/>
    <property type="match status" value="1"/>
</dbReference>
<dbReference type="AlphaFoldDB" id="A0A7H2BJD1"/>
<dbReference type="KEGG" id="rama:IDM48_10570"/>
<sequence length="332" mass="35976">MSESMEYRQVGNSGLTVSTVGLGCNNLGRAGTITEEQQGTDAVVAAAVDAGITLFDVADIYGKEPGLSEAMFGKALKTLGSSARDNVVIVSKFGMDMHGANGADYGVRGSRRYIMRAVEASLRRLGTDHIDLYFYHTPDHKTPVEETLSALNTLIEQGKIRYIGNSNHAGWQIAQAEYVARELGTHRFIAAENHYNLLDRRAELEVMPAARQFGLGVLPYFPLANGLLTGKYAEGKAPAGSRLSHSKPGLLESTNWTQLKEFSDFCADRGFTEVQVAFSWLAQQNPVVSVIAGATTIDQVRANAQAASLQLSEADMARLDEIFPAPEKIALF</sequence>
<dbReference type="RefSeq" id="WP_145177279.1">
    <property type="nucleotide sequence ID" value="NZ_CP061538.1"/>
</dbReference>
<evidence type="ECO:0000313" key="3">
    <source>
        <dbReference type="EMBL" id="QNV39777.1"/>
    </source>
</evidence>
<evidence type="ECO:0000313" key="4">
    <source>
        <dbReference type="Proteomes" id="UP000516421"/>
    </source>
</evidence>
<dbReference type="PANTHER" id="PTHR43364:SF4">
    <property type="entry name" value="NAD(P)-LINKED OXIDOREDUCTASE SUPERFAMILY PROTEIN"/>
    <property type="match status" value="1"/>
</dbReference>
<organism evidence="3 4">
    <name type="scientific">Rothia amarae</name>
    <dbReference type="NCBI Taxonomy" id="169480"/>
    <lineage>
        <taxon>Bacteria</taxon>
        <taxon>Bacillati</taxon>
        <taxon>Actinomycetota</taxon>
        <taxon>Actinomycetes</taxon>
        <taxon>Micrococcales</taxon>
        <taxon>Micrococcaceae</taxon>
        <taxon>Rothia</taxon>
    </lineage>
</organism>
<dbReference type="EMBL" id="CP061538">
    <property type="protein sequence ID" value="QNV39777.1"/>
    <property type="molecule type" value="Genomic_DNA"/>
</dbReference>
<proteinExistence type="predicted"/>
<evidence type="ECO:0000259" key="2">
    <source>
        <dbReference type="Pfam" id="PF00248"/>
    </source>
</evidence>
<name>A0A7H2BJD1_9MICC</name>
<dbReference type="PRINTS" id="PR00069">
    <property type="entry name" value="ALDKETRDTASE"/>
</dbReference>
<dbReference type="InterPro" id="IPR036812">
    <property type="entry name" value="NAD(P)_OxRdtase_dom_sf"/>
</dbReference>
<evidence type="ECO:0000256" key="1">
    <source>
        <dbReference type="ARBA" id="ARBA00023002"/>
    </source>
</evidence>
<dbReference type="Pfam" id="PF00248">
    <property type="entry name" value="Aldo_ket_red"/>
    <property type="match status" value="1"/>
</dbReference>
<dbReference type="InterPro" id="IPR023210">
    <property type="entry name" value="NADP_OxRdtase_dom"/>
</dbReference>
<dbReference type="InterPro" id="IPR020471">
    <property type="entry name" value="AKR"/>
</dbReference>
<dbReference type="GO" id="GO:0005829">
    <property type="term" value="C:cytosol"/>
    <property type="evidence" value="ECO:0007669"/>
    <property type="project" value="UniProtKB-ARBA"/>
</dbReference>
<keyword evidence="4" id="KW-1185">Reference proteome</keyword>
<dbReference type="Gene3D" id="3.20.20.100">
    <property type="entry name" value="NADP-dependent oxidoreductase domain"/>
    <property type="match status" value="1"/>
</dbReference>
<dbReference type="FunFam" id="3.20.20.100:FF:000004">
    <property type="entry name" value="Oxidoreductase, aldo/keto reductase"/>
    <property type="match status" value="1"/>
</dbReference>
<protein>
    <submittedName>
        <fullName evidence="3">Aldo/keto reductase</fullName>
    </submittedName>
</protein>
<gene>
    <name evidence="3" type="ORF">IDM48_10570</name>
</gene>
<dbReference type="SUPFAM" id="SSF51430">
    <property type="entry name" value="NAD(P)-linked oxidoreductase"/>
    <property type="match status" value="1"/>
</dbReference>
<dbReference type="InterPro" id="IPR050523">
    <property type="entry name" value="AKR_Detox_Biosynth"/>
</dbReference>
<accession>A0A7H2BJD1</accession>
<feature type="domain" description="NADP-dependent oxidoreductase" evidence="2">
    <location>
        <begin position="20"/>
        <end position="322"/>
    </location>
</feature>